<name>A0A815WF63_9BILA</name>
<evidence type="ECO:0000313" key="2">
    <source>
        <dbReference type="Proteomes" id="UP000663864"/>
    </source>
</evidence>
<gene>
    <name evidence="1" type="ORF">ZHD862_LOCUS39044</name>
</gene>
<evidence type="ECO:0000313" key="1">
    <source>
        <dbReference type="EMBL" id="CAF1540078.1"/>
    </source>
</evidence>
<reference evidence="1" key="1">
    <citation type="submission" date="2021-02" db="EMBL/GenBank/DDBJ databases">
        <authorList>
            <person name="Nowell W R."/>
        </authorList>
    </citation>
    <scope>NUCLEOTIDE SEQUENCE</scope>
</reference>
<organism evidence="1 2">
    <name type="scientific">Rotaria sordida</name>
    <dbReference type="NCBI Taxonomy" id="392033"/>
    <lineage>
        <taxon>Eukaryota</taxon>
        <taxon>Metazoa</taxon>
        <taxon>Spiralia</taxon>
        <taxon>Gnathifera</taxon>
        <taxon>Rotifera</taxon>
        <taxon>Eurotatoria</taxon>
        <taxon>Bdelloidea</taxon>
        <taxon>Philodinida</taxon>
        <taxon>Philodinidae</taxon>
        <taxon>Rotaria</taxon>
    </lineage>
</organism>
<dbReference type="InterPro" id="IPR027417">
    <property type="entry name" value="P-loop_NTPase"/>
</dbReference>
<sequence>MLTNELNTSESRRLLKVVDEMREILHYEKISLPHIVVVGDQS</sequence>
<dbReference type="EMBL" id="CAJNOT010013146">
    <property type="protein sequence ID" value="CAF1540078.1"/>
    <property type="molecule type" value="Genomic_DNA"/>
</dbReference>
<feature type="non-terminal residue" evidence="1">
    <location>
        <position position="42"/>
    </location>
</feature>
<protein>
    <submittedName>
        <fullName evidence="1">Uncharacterized protein</fullName>
    </submittedName>
</protein>
<comment type="caution">
    <text evidence="1">The sequence shown here is derived from an EMBL/GenBank/DDBJ whole genome shotgun (WGS) entry which is preliminary data.</text>
</comment>
<dbReference type="AlphaFoldDB" id="A0A815WF63"/>
<dbReference type="Proteomes" id="UP000663864">
    <property type="component" value="Unassembled WGS sequence"/>
</dbReference>
<proteinExistence type="predicted"/>
<accession>A0A815WF63</accession>
<dbReference type="Gene3D" id="3.40.50.300">
    <property type="entry name" value="P-loop containing nucleotide triphosphate hydrolases"/>
    <property type="match status" value="1"/>
</dbReference>